<organism evidence="5 6">
    <name type="scientific">Teladorsagia circumcincta</name>
    <name type="common">Brown stomach worm</name>
    <name type="synonym">Ostertagia circumcincta</name>
    <dbReference type="NCBI Taxonomy" id="45464"/>
    <lineage>
        <taxon>Eukaryota</taxon>
        <taxon>Metazoa</taxon>
        <taxon>Ecdysozoa</taxon>
        <taxon>Nematoda</taxon>
        <taxon>Chromadorea</taxon>
        <taxon>Rhabditida</taxon>
        <taxon>Rhabditina</taxon>
        <taxon>Rhabditomorpha</taxon>
        <taxon>Strongyloidea</taxon>
        <taxon>Trichostrongylidae</taxon>
        <taxon>Teladorsagia</taxon>
    </lineage>
</organism>
<protein>
    <submittedName>
        <fullName evidence="5">3-beta hydroxysteroid dehydrogenase/isomerase family protein</fullName>
    </submittedName>
</protein>
<keyword evidence="3" id="KW-0812">Transmembrane</keyword>
<dbReference type="SUPFAM" id="SSF51735">
    <property type="entry name" value="NAD(P)-binding Rossmann-fold domains"/>
    <property type="match status" value="1"/>
</dbReference>
<reference evidence="5 6" key="1">
    <citation type="submission" date="2015-09" db="EMBL/GenBank/DDBJ databases">
        <title>Draft genome of the parasitic nematode Teladorsagia circumcincta isolate WARC Sus (inbred).</title>
        <authorList>
            <person name="Mitreva M."/>
        </authorList>
    </citation>
    <scope>NUCLEOTIDE SEQUENCE [LARGE SCALE GENOMIC DNA]</scope>
    <source>
        <strain evidence="5 6">S</strain>
    </source>
</reference>
<name>A0A2G9V333_TELCI</name>
<keyword evidence="5" id="KW-0413">Isomerase</keyword>
<dbReference type="AlphaFoldDB" id="A0A2G9V333"/>
<dbReference type="Gene3D" id="3.40.50.720">
    <property type="entry name" value="NAD(P)-binding Rossmann-like Domain"/>
    <property type="match status" value="1"/>
</dbReference>
<feature type="transmembrane region" description="Helical" evidence="3">
    <location>
        <begin position="247"/>
        <end position="266"/>
    </location>
</feature>
<evidence type="ECO:0000313" key="5">
    <source>
        <dbReference type="EMBL" id="PIO76887.1"/>
    </source>
</evidence>
<keyword evidence="3" id="KW-0472">Membrane</keyword>
<gene>
    <name evidence="5" type="ORF">TELCIR_01021</name>
</gene>
<comment type="similarity">
    <text evidence="1">Belongs to the 3-beta-HSD family.</text>
</comment>
<dbReference type="Proteomes" id="UP000230423">
    <property type="component" value="Unassembled WGS sequence"/>
</dbReference>
<feature type="transmembrane region" description="Helical" evidence="3">
    <location>
        <begin position="165"/>
        <end position="184"/>
    </location>
</feature>
<dbReference type="GO" id="GO:0016853">
    <property type="term" value="F:isomerase activity"/>
    <property type="evidence" value="ECO:0007669"/>
    <property type="project" value="UniProtKB-KW"/>
</dbReference>
<dbReference type="GO" id="GO:0016616">
    <property type="term" value="F:oxidoreductase activity, acting on the CH-OH group of donors, NAD or NADP as acceptor"/>
    <property type="evidence" value="ECO:0007669"/>
    <property type="project" value="InterPro"/>
</dbReference>
<keyword evidence="2" id="KW-0560">Oxidoreductase</keyword>
<dbReference type="Pfam" id="PF01073">
    <property type="entry name" value="3Beta_HSD"/>
    <property type="match status" value="1"/>
</dbReference>
<dbReference type="InterPro" id="IPR050177">
    <property type="entry name" value="Lipid_A_modif_metabolic_enz"/>
</dbReference>
<proteinExistence type="inferred from homology"/>
<evidence type="ECO:0000256" key="3">
    <source>
        <dbReference type="SAM" id="Phobius"/>
    </source>
</evidence>
<keyword evidence="6" id="KW-1185">Reference proteome</keyword>
<dbReference type="GO" id="GO:0006694">
    <property type="term" value="P:steroid biosynthetic process"/>
    <property type="evidence" value="ECO:0007669"/>
    <property type="project" value="InterPro"/>
</dbReference>
<dbReference type="EMBL" id="KZ345024">
    <property type="protein sequence ID" value="PIO76887.1"/>
    <property type="molecule type" value="Genomic_DNA"/>
</dbReference>
<sequence>MNVSRFIFASSVGVVFTSKELRNAAEDHPYPDECEYVSDYCASKARAERAVLAADCAELRTCALRLRGVYGPGEPRTTDRAAEIIYRGLYLATFPQHKSAMTQYSGVHNVTHAMCQADKELAKPQPRCAGKPYYVVDANPVDSFLFWLPLIKAFSRPTPAIRIPFSMIYLAALLCEWLAVWLHIPPVMNRLEVNLLGITNTYSIEGAIRDFDYKPTNNHDLTEVVEYYQKFYADRPLASHSFDVRRAVAVIGITVMLLFITAQYVFS</sequence>
<dbReference type="PANTHER" id="PTHR43245">
    <property type="entry name" value="BIFUNCTIONAL POLYMYXIN RESISTANCE PROTEIN ARNA"/>
    <property type="match status" value="1"/>
</dbReference>
<accession>A0A2G9V333</accession>
<evidence type="ECO:0000256" key="2">
    <source>
        <dbReference type="ARBA" id="ARBA00023002"/>
    </source>
</evidence>
<evidence type="ECO:0000259" key="4">
    <source>
        <dbReference type="Pfam" id="PF01073"/>
    </source>
</evidence>
<dbReference type="PANTHER" id="PTHR43245:SF51">
    <property type="entry name" value="SHORT CHAIN DEHYDROGENASE_REDUCTASE FAMILY 42E, MEMBER 2"/>
    <property type="match status" value="1"/>
</dbReference>
<feature type="domain" description="3-beta hydroxysteroid dehydrogenase/isomerase" evidence="4">
    <location>
        <begin position="2"/>
        <end position="159"/>
    </location>
</feature>
<dbReference type="OrthoDB" id="2735536at2759"/>
<evidence type="ECO:0000256" key="1">
    <source>
        <dbReference type="ARBA" id="ARBA00009219"/>
    </source>
</evidence>
<keyword evidence="3" id="KW-1133">Transmembrane helix</keyword>
<dbReference type="InterPro" id="IPR036291">
    <property type="entry name" value="NAD(P)-bd_dom_sf"/>
</dbReference>
<dbReference type="InterPro" id="IPR002225">
    <property type="entry name" value="3Beta_OHSteriod_DH/Estase"/>
</dbReference>
<evidence type="ECO:0000313" key="6">
    <source>
        <dbReference type="Proteomes" id="UP000230423"/>
    </source>
</evidence>